<keyword evidence="1" id="KW-0812">Transmembrane</keyword>
<dbReference type="PANTHER" id="PTHR34220">
    <property type="entry name" value="SENSOR HISTIDINE KINASE YPDA"/>
    <property type="match status" value="1"/>
</dbReference>
<accession>A0ABQ5XDP6</accession>
<protein>
    <recommendedName>
        <fullName evidence="2">Signal transduction histidine kinase internal region domain-containing protein</fullName>
    </recommendedName>
</protein>
<feature type="transmembrane region" description="Helical" evidence="1">
    <location>
        <begin position="59"/>
        <end position="79"/>
    </location>
</feature>
<keyword evidence="1" id="KW-1133">Transmembrane helix</keyword>
<gene>
    <name evidence="3" type="ORF">GCM10007898_23310</name>
</gene>
<keyword evidence="4" id="KW-1185">Reference proteome</keyword>
<evidence type="ECO:0000313" key="3">
    <source>
        <dbReference type="EMBL" id="GLQ88761.1"/>
    </source>
</evidence>
<evidence type="ECO:0000313" key="4">
    <source>
        <dbReference type="Proteomes" id="UP001156627"/>
    </source>
</evidence>
<organism evidence="3 4">
    <name type="scientific">Dyella flagellata</name>
    <dbReference type="NCBI Taxonomy" id="1867833"/>
    <lineage>
        <taxon>Bacteria</taxon>
        <taxon>Pseudomonadati</taxon>
        <taxon>Pseudomonadota</taxon>
        <taxon>Gammaproteobacteria</taxon>
        <taxon>Lysobacterales</taxon>
        <taxon>Rhodanobacteraceae</taxon>
        <taxon>Dyella</taxon>
    </lineage>
</organism>
<dbReference type="Proteomes" id="UP001156627">
    <property type="component" value="Unassembled WGS sequence"/>
</dbReference>
<feature type="domain" description="Signal transduction histidine kinase internal region" evidence="2">
    <location>
        <begin position="180"/>
        <end position="258"/>
    </location>
</feature>
<dbReference type="Pfam" id="PF06580">
    <property type="entry name" value="His_kinase"/>
    <property type="match status" value="1"/>
</dbReference>
<evidence type="ECO:0000259" key="2">
    <source>
        <dbReference type="Pfam" id="PF06580"/>
    </source>
</evidence>
<feature type="transmembrane region" description="Helical" evidence="1">
    <location>
        <begin position="25"/>
        <end position="44"/>
    </location>
</feature>
<dbReference type="InterPro" id="IPR010559">
    <property type="entry name" value="Sig_transdc_His_kin_internal"/>
</dbReference>
<name>A0ABQ5XDP6_9GAMM</name>
<feature type="transmembrane region" description="Helical" evidence="1">
    <location>
        <begin position="143"/>
        <end position="161"/>
    </location>
</feature>
<evidence type="ECO:0000256" key="1">
    <source>
        <dbReference type="SAM" id="Phobius"/>
    </source>
</evidence>
<dbReference type="SUPFAM" id="SSF55874">
    <property type="entry name" value="ATPase domain of HSP90 chaperone/DNA topoisomerase II/histidine kinase"/>
    <property type="match status" value="1"/>
</dbReference>
<reference evidence="4" key="1">
    <citation type="journal article" date="2019" name="Int. J. Syst. Evol. Microbiol.">
        <title>The Global Catalogue of Microorganisms (GCM) 10K type strain sequencing project: providing services to taxonomists for standard genome sequencing and annotation.</title>
        <authorList>
            <consortium name="The Broad Institute Genomics Platform"/>
            <consortium name="The Broad Institute Genome Sequencing Center for Infectious Disease"/>
            <person name="Wu L."/>
            <person name="Ma J."/>
        </authorList>
    </citation>
    <scope>NUCLEOTIDE SEQUENCE [LARGE SCALE GENOMIC DNA]</scope>
    <source>
        <strain evidence="4">NBRC 111981</strain>
    </source>
</reference>
<proteinExistence type="predicted"/>
<comment type="caution">
    <text evidence="3">The sequence shown here is derived from an EMBL/GenBank/DDBJ whole genome shotgun (WGS) entry which is preliminary data.</text>
</comment>
<feature type="transmembrane region" description="Helical" evidence="1">
    <location>
        <begin position="100"/>
        <end position="123"/>
    </location>
</feature>
<sequence>MNVLSRQSPAGIHTDYGVALPPKTLSTFWALWAVFWLLMISVAIEDALRNPLTRWWEPVLWEGSSTLVLTVWMLLAVRVRGRYAPYLERPLVWFGGYLRWLPLVAVTFIAAVYAIRIGVYAAIGRTYEHSSWSFVFVYESAKLTIFTGLWLGVLFGIDSYGQWQVQRHRLLQTQKALAEAQLAQLQGQLRPHFLFNALNTVSALMHTDVARADRLVTALGDLLRISLRSAESEMTTLAEELRTLELYADIMRERFRDRVTLNWQTDRTLLDTPVPALLLQPLLENVFKHGVEPAVTPVRIHIRVQREKSSLEICISNSGSKLAQERGNGVGFRNCRERLSIIYGNAASLLVRNEGDGVAARVLIPLTGTLQ</sequence>
<dbReference type="RefSeq" id="WP_284332200.1">
    <property type="nucleotide sequence ID" value="NZ_BSOA01000020.1"/>
</dbReference>
<dbReference type="InterPro" id="IPR036890">
    <property type="entry name" value="HATPase_C_sf"/>
</dbReference>
<dbReference type="InterPro" id="IPR050640">
    <property type="entry name" value="Bact_2-comp_sensor_kinase"/>
</dbReference>
<dbReference type="Gene3D" id="3.30.565.10">
    <property type="entry name" value="Histidine kinase-like ATPase, C-terminal domain"/>
    <property type="match status" value="1"/>
</dbReference>
<dbReference type="EMBL" id="BSOA01000020">
    <property type="protein sequence ID" value="GLQ88761.1"/>
    <property type="molecule type" value="Genomic_DNA"/>
</dbReference>
<keyword evidence="1" id="KW-0472">Membrane</keyword>
<dbReference type="PANTHER" id="PTHR34220:SF9">
    <property type="entry name" value="SIGNAL TRANSDUCTION HISTIDINE KINASE INTERNAL REGION DOMAIN-CONTAINING PROTEIN"/>
    <property type="match status" value="1"/>
</dbReference>